<evidence type="ECO:0000259" key="5">
    <source>
        <dbReference type="PROSITE" id="PS50893"/>
    </source>
</evidence>
<evidence type="ECO:0000256" key="4">
    <source>
        <dbReference type="ARBA" id="ARBA00022840"/>
    </source>
</evidence>
<dbReference type="PANTHER" id="PTHR46743:SF2">
    <property type="entry name" value="TEICHOIC ACIDS EXPORT ATP-BINDING PROTEIN TAGH"/>
    <property type="match status" value="1"/>
</dbReference>
<dbReference type="Gene3D" id="2.70.50.60">
    <property type="entry name" value="abc- transporter (atp binding component) like domain"/>
    <property type="match status" value="1"/>
</dbReference>
<dbReference type="Gene3D" id="3.40.50.300">
    <property type="entry name" value="P-loop containing nucleotide triphosphate hydrolases"/>
    <property type="match status" value="1"/>
</dbReference>
<proteinExistence type="inferred from homology"/>
<dbReference type="GO" id="GO:0140359">
    <property type="term" value="F:ABC-type transporter activity"/>
    <property type="evidence" value="ECO:0007669"/>
    <property type="project" value="InterPro"/>
</dbReference>
<dbReference type="PANTHER" id="PTHR46743">
    <property type="entry name" value="TEICHOIC ACIDS EXPORT ATP-BINDING PROTEIN TAGH"/>
    <property type="match status" value="1"/>
</dbReference>
<dbReference type="Pfam" id="PF00005">
    <property type="entry name" value="ABC_tran"/>
    <property type="match status" value="1"/>
</dbReference>
<accession>A0A7W5DXB6</accession>
<keyword evidence="3" id="KW-0547">Nucleotide-binding</keyword>
<dbReference type="EMBL" id="JACHXU010000006">
    <property type="protein sequence ID" value="MBB3206264.1"/>
    <property type="molecule type" value="Genomic_DNA"/>
</dbReference>
<organism evidence="6 7">
    <name type="scientific">Aporhodopirellula rubra</name>
    <dbReference type="NCBI Taxonomy" id="980271"/>
    <lineage>
        <taxon>Bacteria</taxon>
        <taxon>Pseudomonadati</taxon>
        <taxon>Planctomycetota</taxon>
        <taxon>Planctomycetia</taxon>
        <taxon>Pirellulales</taxon>
        <taxon>Pirellulaceae</taxon>
        <taxon>Aporhodopirellula</taxon>
    </lineage>
</organism>
<dbReference type="PROSITE" id="PS50893">
    <property type="entry name" value="ABC_TRANSPORTER_2"/>
    <property type="match status" value="1"/>
</dbReference>
<evidence type="ECO:0000256" key="1">
    <source>
        <dbReference type="ARBA" id="ARBA00005417"/>
    </source>
</evidence>
<sequence>MSDNEVLIRCENVGKKFCRDLKSSLWYAVKDSARDLVGVNRDNSNPELRPYEFWANRDINFELRRGDCLGLVGRNGAGKTTLLKMLNGLIKPDTGSIEMSGRVAAMIALGAGFNPVLTARENVYINGSILGLSKKQTDDRFDEIIDFSNLHKFVDAPVRTFSSGMYVRLGFSIAAVMFKPDVLLLDEVIAVGDRDFRIKCMERVSQMLTTSAVIFVSHQSSLVARVCTQAVLMENGTPKFFGSPRDVISKYEDTSTELSTQFTTIETLDTPSCKLDAHELPFGGSLRLSIALDSKTHFSGLILRVHIVDSSGESIAEWDSRNHDYPIDISVGSNEFDVVLSDLRLSFGEYYISFSINDADEVRYLVTGAKCCRFSSLAKHYGVCKVQL</sequence>
<dbReference type="AlphaFoldDB" id="A0A7W5DXB6"/>
<dbReference type="Proteomes" id="UP000536179">
    <property type="component" value="Unassembled WGS sequence"/>
</dbReference>
<dbReference type="GO" id="GO:0016887">
    <property type="term" value="F:ATP hydrolysis activity"/>
    <property type="evidence" value="ECO:0007669"/>
    <property type="project" value="InterPro"/>
</dbReference>
<dbReference type="InterPro" id="IPR027417">
    <property type="entry name" value="P-loop_NTPase"/>
</dbReference>
<evidence type="ECO:0000313" key="6">
    <source>
        <dbReference type="EMBL" id="MBB3206264.1"/>
    </source>
</evidence>
<comment type="caution">
    <text evidence="6">The sequence shown here is derived from an EMBL/GenBank/DDBJ whole genome shotgun (WGS) entry which is preliminary data.</text>
</comment>
<feature type="domain" description="ABC transporter" evidence="5">
    <location>
        <begin position="39"/>
        <end position="260"/>
    </location>
</feature>
<dbReference type="InterPro" id="IPR050683">
    <property type="entry name" value="Bact_Polysacc_Export_ATP-bd"/>
</dbReference>
<dbReference type="InterPro" id="IPR015860">
    <property type="entry name" value="ABC_transpr_TagH-like"/>
</dbReference>
<dbReference type="RefSeq" id="WP_184304642.1">
    <property type="nucleotide sequence ID" value="NZ_JACHXU010000006.1"/>
</dbReference>
<evidence type="ECO:0000313" key="7">
    <source>
        <dbReference type="Proteomes" id="UP000536179"/>
    </source>
</evidence>
<comment type="similarity">
    <text evidence="1">Belongs to the ABC transporter superfamily.</text>
</comment>
<dbReference type="CDD" id="cd03220">
    <property type="entry name" value="ABC_KpsT_Wzt"/>
    <property type="match status" value="1"/>
</dbReference>
<dbReference type="SUPFAM" id="SSF52540">
    <property type="entry name" value="P-loop containing nucleoside triphosphate hydrolases"/>
    <property type="match status" value="1"/>
</dbReference>
<evidence type="ECO:0000256" key="2">
    <source>
        <dbReference type="ARBA" id="ARBA00022448"/>
    </source>
</evidence>
<dbReference type="GO" id="GO:0005524">
    <property type="term" value="F:ATP binding"/>
    <property type="evidence" value="ECO:0007669"/>
    <property type="project" value="UniProtKB-KW"/>
</dbReference>
<evidence type="ECO:0000256" key="3">
    <source>
        <dbReference type="ARBA" id="ARBA00022741"/>
    </source>
</evidence>
<keyword evidence="2" id="KW-0813">Transport</keyword>
<name>A0A7W5DXB6_9BACT</name>
<gene>
    <name evidence="6" type="ORF">FHS27_002073</name>
</gene>
<protein>
    <submittedName>
        <fullName evidence="6">Lipopolysaccharide transport system ATP-binding protein</fullName>
    </submittedName>
</protein>
<dbReference type="InterPro" id="IPR003439">
    <property type="entry name" value="ABC_transporter-like_ATP-bd"/>
</dbReference>
<reference evidence="6 7" key="1">
    <citation type="submission" date="2020-08" db="EMBL/GenBank/DDBJ databases">
        <title>Genomic Encyclopedia of Type Strains, Phase III (KMG-III): the genomes of soil and plant-associated and newly described type strains.</title>
        <authorList>
            <person name="Whitman W."/>
        </authorList>
    </citation>
    <scope>NUCLEOTIDE SEQUENCE [LARGE SCALE GENOMIC DNA]</scope>
    <source>
        <strain evidence="6 7">CECT 8075</strain>
    </source>
</reference>
<dbReference type="InterPro" id="IPR003593">
    <property type="entry name" value="AAA+_ATPase"/>
</dbReference>
<dbReference type="SMART" id="SM00382">
    <property type="entry name" value="AAA"/>
    <property type="match status" value="1"/>
</dbReference>
<dbReference type="GO" id="GO:0016020">
    <property type="term" value="C:membrane"/>
    <property type="evidence" value="ECO:0007669"/>
    <property type="project" value="InterPro"/>
</dbReference>
<keyword evidence="4 6" id="KW-0067">ATP-binding</keyword>
<keyword evidence="7" id="KW-1185">Reference proteome</keyword>